<dbReference type="HOGENOM" id="CLU_1347266_0_0_11"/>
<accession>E3J6T4</accession>
<name>E3J6T4_PSEI1</name>
<reference evidence="2 3" key="1">
    <citation type="submission" date="2010-10" db="EMBL/GenBank/DDBJ databases">
        <title>Complete sequence of Frankia sp. EuI1c.</title>
        <authorList>
            <consortium name="US DOE Joint Genome Institute"/>
            <person name="Lucas S."/>
            <person name="Copeland A."/>
            <person name="Lapidus A."/>
            <person name="Cheng J.-F."/>
            <person name="Bruce D."/>
            <person name="Goodwin L."/>
            <person name="Pitluck S."/>
            <person name="Chertkov O."/>
            <person name="Detter J.C."/>
            <person name="Han C."/>
            <person name="Tapia R."/>
            <person name="Land M."/>
            <person name="Hauser L."/>
            <person name="Jeffries C."/>
            <person name="Kyrpides N."/>
            <person name="Ivanova N."/>
            <person name="Mikhailova N."/>
            <person name="Beauchemin N."/>
            <person name="Sen A."/>
            <person name="Sur S.A."/>
            <person name="Gtari M."/>
            <person name="Wall L."/>
            <person name="Tisa L."/>
            <person name="Woyke T."/>
        </authorList>
    </citation>
    <scope>NUCLEOTIDE SEQUENCE [LARGE SCALE GENOMIC DNA]</scope>
    <source>
        <strain evidence="3">DSM 45817 / CECT 9037 / EuI1c</strain>
    </source>
</reference>
<dbReference type="Proteomes" id="UP000002484">
    <property type="component" value="Chromosome"/>
</dbReference>
<keyword evidence="1" id="KW-0812">Transmembrane</keyword>
<proteinExistence type="predicted"/>
<feature type="transmembrane region" description="Helical" evidence="1">
    <location>
        <begin position="60"/>
        <end position="80"/>
    </location>
</feature>
<keyword evidence="1" id="KW-0472">Membrane</keyword>
<feature type="transmembrane region" description="Helical" evidence="1">
    <location>
        <begin position="27"/>
        <end position="53"/>
    </location>
</feature>
<dbReference type="AlphaFoldDB" id="E3J6T4"/>
<evidence type="ECO:0000313" key="2">
    <source>
        <dbReference type="EMBL" id="ADP82008.1"/>
    </source>
</evidence>
<sequence>MAVGPQAGGLIAIGVQATGIVAVGQSATGVVAVGQLATGVVAIGQVATGVVAIGQLARGGVVVGQLALGLVSFGMLSIGVCWSAGLAGIGAFSGPGLIVSPFGRLFLRRLPGRAAGLPWVTRRRSSGGANLEGAPGRAIELPEANSAAGPVTAASLTPRRLAVGVAVSVVIALVWWFGAGASLVGAVNSGAPTGVSVDAPPEG</sequence>
<feature type="transmembrane region" description="Helical" evidence="1">
    <location>
        <begin position="86"/>
        <end position="107"/>
    </location>
</feature>
<organism evidence="2 3">
    <name type="scientific">Pseudofrankia inefficax (strain DSM 45817 / CECT 9037 / DDB 130130 / EuI1c)</name>
    <name type="common">Frankia inefficax</name>
    <dbReference type="NCBI Taxonomy" id="298654"/>
    <lineage>
        <taxon>Bacteria</taxon>
        <taxon>Bacillati</taxon>
        <taxon>Actinomycetota</taxon>
        <taxon>Actinomycetes</taxon>
        <taxon>Frankiales</taxon>
        <taxon>Frankiaceae</taxon>
        <taxon>Pseudofrankia</taxon>
    </lineage>
</organism>
<evidence type="ECO:0000313" key="3">
    <source>
        <dbReference type="Proteomes" id="UP000002484"/>
    </source>
</evidence>
<keyword evidence="3" id="KW-1185">Reference proteome</keyword>
<gene>
    <name evidence="2" type="ordered locus">FraEuI1c_4004</name>
</gene>
<evidence type="ECO:0000256" key="1">
    <source>
        <dbReference type="SAM" id="Phobius"/>
    </source>
</evidence>
<dbReference type="EMBL" id="CP002299">
    <property type="protein sequence ID" value="ADP82008.1"/>
    <property type="molecule type" value="Genomic_DNA"/>
</dbReference>
<dbReference type="KEGG" id="fri:FraEuI1c_4004"/>
<keyword evidence="1" id="KW-1133">Transmembrane helix</keyword>
<dbReference type="STRING" id="298654.FraEuI1c_4004"/>
<feature type="transmembrane region" description="Helical" evidence="1">
    <location>
        <begin position="161"/>
        <end position="178"/>
    </location>
</feature>
<dbReference type="InParanoid" id="E3J6T4"/>
<protein>
    <submittedName>
        <fullName evidence="2">Uncharacterized protein</fullName>
    </submittedName>
</protein>